<dbReference type="InterPro" id="IPR056823">
    <property type="entry name" value="TEN-like_YD-shell"/>
</dbReference>
<dbReference type="Proteomes" id="UP001524499">
    <property type="component" value="Unassembled WGS sequence"/>
</dbReference>
<dbReference type="InterPro" id="IPR006530">
    <property type="entry name" value="YD"/>
</dbReference>
<reference evidence="3 4" key="1">
    <citation type="submission" date="2022-07" db="EMBL/GenBank/DDBJ databases">
        <title>Methylomonas rivi sp. nov., Methylomonas rosea sp. nov., Methylomonas aureus sp. nov. and Methylomonas subterranea sp. nov., four novel methanotrophs isolated from a freshwater creek and the deep terrestrial subsurface.</title>
        <authorList>
            <person name="Abin C."/>
            <person name="Sankaranarayanan K."/>
            <person name="Garner C."/>
            <person name="Sindelar R."/>
            <person name="Kotary K."/>
            <person name="Garner R."/>
            <person name="Barclay S."/>
            <person name="Lawson P."/>
            <person name="Krumholz L."/>
        </authorList>
    </citation>
    <scope>NUCLEOTIDE SEQUENCE [LARGE SCALE GENOMIC DNA]</scope>
    <source>
        <strain evidence="3 4">SURF-2</strain>
    </source>
</reference>
<evidence type="ECO:0000256" key="1">
    <source>
        <dbReference type="ARBA" id="ARBA00022737"/>
    </source>
</evidence>
<keyword evidence="4" id="KW-1185">Reference proteome</keyword>
<dbReference type="PANTHER" id="PTHR32305:SF15">
    <property type="entry name" value="PROTEIN RHSA-RELATED"/>
    <property type="match status" value="1"/>
</dbReference>
<dbReference type="RefSeq" id="WP_256604532.1">
    <property type="nucleotide sequence ID" value="NZ_JANIBJ010000072.1"/>
</dbReference>
<proteinExistence type="predicted"/>
<dbReference type="Gene3D" id="2.180.10.10">
    <property type="entry name" value="RHS repeat-associated core"/>
    <property type="match status" value="1"/>
</dbReference>
<dbReference type="NCBIfam" id="TIGR01643">
    <property type="entry name" value="YD_repeat_2x"/>
    <property type="match status" value="3"/>
</dbReference>
<dbReference type="PRINTS" id="PR00394">
    <property type="entry name" value="RHSPROTEIN"/>
</dbReference>
<dbReference type="InterPro" id="IPR050708">
    <property type="entry name" value="T6SS_VgrG/RHS"/>
</dbReference>
<dbReference type="EMBL" id="JANIBJ010000072">
    <property type="protein sequence ID" value="MCQ8106418.1"/>
    <property type="molecule type" value="Genomic_DNA"/>
</dbReference>
<name>A0ABT1TLW0_9GAMM</name>
<gene>
    <name evidence="3" type="ORF">NP590_20130</name>
</gene>
<comment type="caution">
    <text evidence="3">The sequence shown here is derived from an EMBL/GenBank/DDBJ whole genome shotgun (WGS) entry which is preliminary data.</text>
</comment>
<dbReference type="Pfam" id="PF25023">
    <property type="entry name" value="TEN_YD-shell"/>
    <property type="match status" value="1"/>
</dbReference>
<accession>A0ABT1TLW0</accession>
<dbReference type="InterPro" id="IPR022385">
    <property type="entry name" value="Rhs_assc_core"/>
</dbReference>
<evidence type="ECO:0000313" key="3">
    <source>
        <dbReference type="EMBL" id="MCQ8106418.1"/>
    </source>
</evidence>
<sequence length="709" mass="77980">MRGATVATDAPPYVGTSYRRTLSRYDALDRLVQVTDANNHGTVYSYNGLGDLTQLDSPNTGISQYSYDNAGNLAQKIAAGGVTATYQYDALNRLLSIDYSYTLADVVNSYDGTAQGLAGQIGRLTGTRSGDMETRQQFDLRGNLTAHTVYDHYSESTVSAEQYAYNGDGQITETHLTGIMQFADRNIQALYDAAGQTRQVRAVENGVVSVLADNVAHLPFGPLQSLEYGNGLSMSRSYDADYRLSAETAGGVFMQDYQYDLAGNLSIQSDDTGTTKQETYTYDALGRLTGALGSNLSYQAQNYAYDAVGNRTGLDVDSVHTGYQYDLASQKLISIERNGNRTWYTTDQQGNIIEGQGRRASYSTDQRVERLRLPRLAFYDYDTLGRRIRKLTQGEFSQYGYDSEHRLLSETGYLKAFNNLGRHHYVYLDGQPLVRIDESQGQREIRYYHDNHLGAPLKLTNQQGQIIWAVDYDPFGKATVTHAGTVQNLRLPGQYYDWESGWHYNMQRYYDPGIGRYLQSDPIGLSGGVNTYTYVQNNPINNIDPSGLDTAVIINGPTSGNPFGHTAIATTGRGVYSFGTHDELGSDLTDYLAKMAPDRNTNVIIINTTQDQEAAINSYLSSQLTNLPPWILGVVPNPLDTCATRTSNALSAGGMPDPYTAGPSFPTDVVGQAGLWQQIQGGNTVNIPRNSTSIPSQLNQFNSSSSARK</sequence>
<evidence type="ECO:0000313" key="4">
    <source>
        <dbReference type="Proteomes" id="UP001524499"/>
    </source>
</evidence>
<organism evidence="3 4">
    <name type="scientific">Methylomonas subterranea</name>
    <dbReference type="NCBI Taxonomy" id="2952225"/>
    <lineage>
        <taxon>Bacteria</taxon>
        <taxon>Pseudomonadati</taxon>
        <taxon>Pseudomonadota</taxon>
        <taxon>Gammaproteobacteria</taxon>
        <taxon>Methylococcales</taxon>
        <taxon>Methylococcaceae</taxon>
        <taxon>Methylomonas</taxon>
    </lineage>
</organism>
<dbReference type="PANTHER" id="PTHR32305">
    <property type="match status" value="1"/>
</dbReference>
<keyword evidence="1" id="KW-0677">Repeat</keyword>
<protein>
    <submittedName>
        <fullName evidence="3">RHS domain-containing protein</fullName>
    </submittedName>
</protein>
<dbReference type="Pfam" id="PF05593">
    <property type="entry name" value="RHS_repeat"/>
    <property type="match status" value="2"/>
</dbReference>
<dbReference type="InterPro" id="IPR031325">
    <property type="entry name" value="RHS_repeat"/>
</dbReference>
<dbReference type="NCBIfam" id="TIGR03696">
    <property type="entry name" value="Rhs_assc_core"/>
    <property type="match status" value="1"/>
</dbReference>
<feature type="domain" description="Teneurin-like YD-shell" evidence="2">
    <location>
        <begin position="273"/>
        <end position="540"/>
    </location>
</feature>
<evidence type="ECO:0000259" key="2">
    <source>
        <dbReference type="Pfam" id="PF25023"/>
    </source>
</evidence>